<feature type="domain" description="HotDog ACOT-type" evidence="5">
    <location>
        <begin position="201"/>
        <end position="314"/>
    </location>
</feature>
<evidence type="ECO:0000256" key="3">
    <source>
        <dbReference type="ARBA" id="ARBA00022946"/>
    </source>
</evidence>
<keyword evidence="3" id="KW-0809">Transit peptide</keyword>
<keyword evidence="1" id="KW-0677">Repeat</keyword>
<dbReference type="PANTHER" id="PTHR12655">
    <property type="entry name" value="ACYL-COA THIOESTERASE"/>
    <property type="match status" value="1"/>
</dbReference>
<evidence type="ECO:0000259" key="5">
    <source>
        <dbReference type="PROSITE" id="PS51770"/>
    </source>
</evidence>
<dbReference type="CDD" id="cd03442">
    <property type="entry name" value="BFIT_BACH"/>
    <property type="match status" value="2"/>
</dbReference>
<dbReference type="InterPro" id="IPR006683">
    <property type="entry name" value="Thioestr_dom"/>
</dbReference>
<name>A0A1G6NAU4_9BACT</name>
<keyword evidence="2 4" id="KW-0378">Hydrolase</keyword>
<dbReference type="PANTHER" id="PTHR12655:SF0">
    <property type="entry name" value="ACYL-COENZYME A THIOESTERASE 9, MITOCHONDRIAL"/>
    <property type="match status" value="1"/>
</dbReference>
<dbReference type="GO" id="GO:0047617">
    <property type="term" value="F:fatty acyl-CoA hydrolase activity"/>
    <property type="evidence" value="ECO:0007669"/>
    <property type="project" value="TreeGrafter"/>
</dbReference>
<reference evidence="7" key="1">
    <citation type="submission" date="2016-10" db="EMBL/GenBank/DDBJ databases">
        <authorList>
            <person name="Varghese N."/>
            <person name="Submissions S."/>
        </authorList>
    </citation>
    <scope>NUCLEOTIDE SEQUENCE [LARGE SCALE GENOMIC DNA]</scope>
    <source>
        <strain evidence="7">DSM 8415</strain>
    </source>
</reference>
<evidence type="ECO:0000256" key="2">
    <source>
        <dbReference type="ARBA" id="ARBA00022801"/>
    </source>
</evidence>
<protein>
    <submittedName>
        <fullName evidence="6">Acyl-CoA hydrolase</fullName>
    </submittedName>
</protein>
<dbReference type="InterPro" id="IPR033120">
    <property type="entry name" value="HOTDOG_ACOT"/>
</dbReference>
<accession>A0A1G6NAU4</accession>
<dbReference type="SUPFAM" id="SSF54637">
    <property type="entry name" value="Thioesterase/thiol ester dehydrase-isomerase"/>
    <property type="match status" value="2"/>
</dbReference>
<dbReference type="AlphaFoldDB" id="A0A1G6NAU4"/>
<organism evidence="6 7">
    <name type="scientific">Desulfurella multipotens</name>
    <dbReference type="NCBI Taxonomy" id="79269"/>
    <lineage>
        <taxon>Bacteria</taxon>
        <taxon>Pseudomonadati</taxon>
        <taxon>Campylobacterota</taxon>
        <taxon>Desulfurellia</taxon>
        <taxon>Desulfurellales</taxon>
        <taxon>Desulfurellaceae</taxon>
        <taxon>Desulfurella</taxon>
    </lineage>
</organism>
<gene>
    <name evidence="6" type="ORF">SAMN05660835_01158</name>
</gene>
<sequence>MSLLTRPNELSLEKIIPLSTSETLRNNFMVLDEELPANIRFGLLLEIMDTLAADTARMYVNQFYKDAVVVTAAIDTIIVRNPADITRDLIFKSRINYVGKTSMEVGIRIEQPNPQTHIATCYFTLVARRGPRDNRVSVALPPLNYIDDMEKRRYQKAIERKEHYMAQKNLESQPPSLEEYRLLEKLHKPQEDPNFNGLLASKLFLTSWERTFPAYKNPNQTIFGGYLARRSYELSTMCAELIATKRPIIAAVNRMNFINPVKIGDKLLFKSNIVYTHKSFICIETTISRMGRYEKKISNLTDSCLFTFVNVDEKLKPYPVETIYPLTYFEDQKYLEARRSLTAIISEIKDGLLKESDLAHFD</sequence>
<proteinExistence type="predicted"/>
<evidence type="ECO:0000313" key="7">
    <source>
        <dbReference type="Proteomes" id="UP000199411"/>
    </source>
</evidence>
<evidence type="ECO:0000313" key="6">
    <source>
        <dbReference type="EMBL" id="SDC64938.1"/>
    </source>
</evidence>
<dbReference type="Gene3D" id="3.10.129.10">
    <property type="entry name" value="Hotdog Thioesterase"/>
    <property type="match status" value="2"/>
</dbReference>
<dbReference type="OrthoDB" id="9809430at2"/>
<feature type="domain" description="HotDog ACOT-type" evidence="5">
    <location>
        <begin position="18"/>
        <end position="131"/>
    </location>
</feature>
<dbReference type="GO" id="GO:0006637">
    <property type="term" value="P:acyl-CoA metabolic process"/>
    <property type="evidence" value="ECO:0007669"/>
    <property type="project" value="TreeGrafter"/>
</dbReference>
<evidence type="ECO:0000256" key="4">
    <source>
        <dbReference type="PROSITE-ProRule" id="PRU01106"/>
    </source>
</evidence>
<dbReference type="Proteomes" id="UP000199411">
    <property type="component" value="Unassembled WGS sequence"/>
</dbReference>
<dbReference type="InterPro" id="IPR029069">
    <property type="entry name" value="HotDog_dom_sf"/>
</dbReference>
<evidence type="ECO:0000256" key="1">
    <source>
        <dbReference type="ARBA" id="ARBA00022737"/>
    </source>
</evidence>
<keyword evidence="7" id="KW-1185">Reference proteome</keyword>
<dbReference type="Pfam" id="PF03061">
    <property type="entry name" value="4HBT"/>
    <property type="match status" value="2"/>
</dbReference>
<dbReference type="RefSeq" id="WP_092128844.1">
    <property type="nucleotide sequence ID" value="NZ_FMYU01000007.1"/>
</dbReference>
<dbReference type="PROSITE" id="PS51770">
    <property type="entry name" value="HOTDOG_ACOT"/>
    <property type="match status" value="2"/>
</dbReference>
<dbReference type="EMBL" id="FMYU01000007">
    <property type="protein sequence ID" value="SDC64938.1"/>
    <property type="molecule type" value="Genomic_DNA"/>
</dbReference>